<organism evidence="13 14">
    <name type="scientific">Laodelphax striatellus</name>
    <name type="common">Small brown planthopper</name>
    <name type="synonym">Delphax striatella</name>
    <dbReference type="NCBI Taxonomy" id="195883"/>
    <lineage>
        <taxon>Eukaryota</taxon>
        <taxon>Metazoa</taxon>
        <taxon>Ecdysozoa</taxon>
        <taxon>Arthropoda</taxon>
        <taxon>Hexapoda</taxon>
        <taxon>Insecta</taxon>
        <taxon>Pterygota</taxon>
        <taxon>Neoptera</taxon>
        <taxon>Paraneoptera</taxon>
        <taxon>Hemiptera</taxon>
        <taxon>Auchenorrhyncha</taxon>
        <taxon>Fulgoroidea</taxon>
        <taxon>Delphacidae</taxon>
        <taxon>Criomorphinae</taxon>
        <taxon>Laodelphax</taxon>
    </lineage>
</organism>
<keyword evidence="7 10" id="KW-0408">Iron</keyword>
<evidence type="ECO:0000256" key="1">
    <source>
        <dbReference type="ARBA" id="ARBA00001966"/>
    </source>
</evidence>
<feature type="short sequence motif" description="Cx2C motif 2" evidence="10">
    <location>
        <begin position="269"/>
        <end position="272"/>
    </location>
</feature>
<dbReference type="GO" id="GO:0051537">
    <property type="term" value="F:2 iron, 2 sulfur cluster binding"/>
    <property type="evidence" value="ECO:0007669"/>
    <property type="project" value="UniProtKB-UniRule"/>
</dbReference>
<dbReference type="InterPro" id="IPR046408">
    <property type="entry name" value="CIAPIN1"/>
</dbReference>
<comment type="cofactor">
    <cofactor evidence="1 10">
        <name>[4Fe-4S] cluster</name>
        <dbReference type="ChEBI" id="CHEBI:49883"/>
    </cofactor>
</comment>
<feature type="binding site" evidence="10">
    <location>
        <position position="272"/>
    </location>
    <ligand>
        <name>[4Fe-4S] cluster</name>
        <dbReference type="ChEBI" id="CHEBI:49883"/>
    </ligand>
</feature>
<dbReference type="Proteomes" id="UP000291343">
    <property type="component" value="Unassembled WGS sequence"/>
</dbReference>
<evidence type="ECO:0000259" key="11">
    <source>
        <dbReference type="Pfam" id="PF05093"/>
    </source>
</evidence>
<keyword evidence="5 10" id="KW-0001">2Fe-2S</keyword>
<feature type="binding site" evidence="10">
    <location>
        <position position="232"/>
    </location>
    <ligand>
        <name>[2Fe-2S] cluster</name>
        <dbReference type="ChEBI" id="CHEBI:190135"/>
    </ligand>
</feature>
<dbReference type="GO" id="GO:0051539">
    <property type="term" value="F:4 iron, 4 sulfur cluster binding"/>
    <property type="evidence" value="ECO:0007669"/>
    <property type="project" value="UniProtKB-KW"/>
</dbReference>
<comment type="cofactor">
    <cofactor evidence="10">
        <name>[2Fe-2S] cluster</name>
        <dbReference type="ChEBI" id="CHEBI:190135"/>
    </cofactor>
</comment>
<evidence type="ECO:0000256" key="9">
    <source>
        <dbReference type="ARBA" id="ARBA00023128"/>
    </source>
</evidence>
<evidence type="ECO:0000256" key="10">
    <source>
        <dbReference type="HAMAP-Rule" id="MF_03115"/>
    </source>
</evidence>
<keyword evidence="6 10" id="KW-0479">Metal-binding</keyword>
<evidence type="ECO:0000313" key="14">
    <source>
        <dbReference type="Proteomes" id="UP000291343"/>
    </source>
</evidence>
<gene>
    <name evidence="13" type="ORF">LSTR_LSTR001167</name>
</gene>
<evidence type="ECO:0000256" key="6">
    <source>
        <dbReference type="ARBA" id="ARBA00022723"/>
    </source>
</evidence>
<feature type="short sequence motif" description="Cx2C motif 1" evidence="10">
    <location>
        <begin position="258"/>
        <end position="261"/>
    </location>
</feature>
<evidence type="ECO:0000256" key="7">
    <source>
        <dbReference type="ARBA" id="ARBA00023004"/>
    </source>
</evidence>
<keyword evidence="14" id="KW-1185">Reference proteome</keyword>
<comment type="domain">
    <text evidence="10">The C-terminal domain binds 2 Fe-S clusters but is otherwise mostly in an intrinsically disordered conformation.</text>
</comment>
<comment type="domain">
    <text evidence="10">The twin Cx2C motifs are involved in the recognition by the mitochondrial MIA40-ERV1 disulfide relay system. The formation of 2 disulfide bonds in the Cx2C motifs through dithiol/disulfide exchange reactions effectively traps the protein in the mitochondrial intermembrane space.</text>
</comment>
<feature type="binding site" evidence="10">
    <location>
        <position position="269"/>
    </location>
    <ligand>
        <name>[4Fe-4S] cluster</name>
        <dbReference type="ChEBI" id="CHEBI:49883"/>
    </ligand>
</feature>
<comment type="function">
    <text evidence="10">Component of the cytosolic iron-sulfur (Fe-S) protein assembly (CIA) machinery. Required for the maturation of extramitochondrial Fe-S proteins. Part of an electron transfer chain functioning in an early step of cytosolic Fe-S biogenesis, facilitating the de novo assembly of a [4Fe-4S] cluster on the cytosolic Fe-S scaffold complex. Electrons are transferred from NADPH via a FAD- and FMN-containing diflavin oxidoreductase. Together with the diflavin oxidoreductase, also required for the assembly of the diferric tyrosyl radical cofactor of ribonucleotide reductase (RNR), probably by providing electrons for reduction during radical cofactor maturation in the catalytic small subunit.</text>
</comment>
<feature type="binding site" evidence="10">
    <location>
        <position position="234"/>
    </location>
    <ligand>
        <name>[2Fe-2S] cluster</name>
        <dbReference type="ChEBI" id="CHEBI:190135"/>
    </ligand>
</feature>
<evidence type="ECO:0000256" key="8">
    <source>
        <dbReference type="ARBA" id="ARBA00023014"/>
    </source>
</evidence>
<comment type="caution">
    <text evidence="10">Lacks conserved residue(s) required for the propagation of feature annotation.</text>
</comment>
<feature type="binding site" evidence="10">
    <location>
        <position position="261"/>
    </location>
    <ligand>
        <name>[4Fe-4S] cluster</name>
        <dbReference type="ChEBI" id="CHEBI:49883"/>
    </ligand>
</feature>
<dbReference type="HAMAP" id="MF_03115">
    <property type="entry name" value="Anamorsin"/>
    <property type="match status" value="1"/>
</dbReference>
<dbReference type="GO" id="GO:0046872">
    <property type="term" value="F:metal ion binding"/>
    <property type="evidence" value="ECO:0007669"/>
    <property type="project" value="UniProtKB-KW"/>
</dbReference>
<comment type="similarity">
    <text evidence="2 10">Belongs to the anamorsin family.</text>
</comment>
<feature type="binding site" evidence="10">
    <location>
        <position position="229"/>
    </location>
    <ligand>
        <name>[2Fe-2S] cluster</name>
        <dbReference type="ChEBI" id="CHEBI:190135"/>
    </ligand>
</feature>
<comment type="subcellular location">
    <subcellularLocation>
        <location evidence="10">Cytoplasm</location>
    </subcellularLocation>
    <subcellularLocation>
        <location evidence="10">Mitochondrion intermembrane space</location>
    </subcellularLocation>
</comment>
<dbReference type="PANTHER" id="PTHR13273">
    <property type="entry name" value="ANAMORSIN"/>
    <property type="match status" value="1"/>
</dbReference>
<comment type="domain">
    <text evidence="10">The N-terminal domain has structural similarity with S-adenosyl-L-methionine-dependent methyltransferases, but does not bind S-adenosyl-L-methionine. It is required for correct assembly of the 2 Fe-S clusters.</text>
</comment>
<keyword evidence="4 10" id="KW-0963">Cytoplasm</keyword>
<dbReference type="InterPro" id="IPR007785">
    <property type="entry name" value="Anamorsin"/>
</dbReference>
<dbReference type="EMBL" id="QKKF02019844">
    <property type="protein sequence ID" value="RZF39646.1"/>
    <property type="molecule type" value="Genomic_DNA"/>
</dbReference>
<evidence type="ECO:0000313" key="13">
    <source>
        <dbReference type="EMBL" id="RZF39646.1"/>
    </source>
</evidence>
<keyword evidence="9 10" id="KW-0496">Mitochondrion</keyword>
<evidence type="ECO:0000256" key="4">
    <source>
        <dbReference type="ARBA" id="ARBA00022490"/>
    </source>
</evidence>
<dbReference type="GO" id="GO:0005758">
    <property type="term" value="C:mitochondrial intermembrane space"/>
    <property type="evidence" value="ECO:0007669"/>
    <property type="project" value="UniProtKB-SubCell"/>
</dbReference>
<evidence type="ECO:0000256" key="3">
    <source>
        <dbReference type="ARBA" id="ARBA00022485"/>
    </source>
</evidence>
<evidence type="ECO:0000256" key="5">
    <source>
        <dbReference type="ARBA" id="ARBA00022714"/>
    </source>
</evidence>
<comment type="subunit">
    <text evidence="10">Monomer.</text>
</comment>
<comment type="caution">
    <text evidence="13">The sequence shown here is derived from an EMBL/GenBank/DDBJ whole genome shotgun (WGS) entry which is preliminary data.</text>
</comment>
<dbReference type="SUPFAM" id="SSF53335">
    <property type="entry name" value="S-adenosyl-L-methionine-dependent methyltransferases"/>
    <property type="match status" value="1"/>
</dbReference>
<feature type="region of interest" description="Fe-S binding site B" evidence="10">
    <location>
        <begin position="258"/>
        <end position="272"/>
    </location>
</feature>
<dbReference type="PANTHER" id="PTHR13273:SF14">
    <property type="entry name" value="ANAMORSIN"/>
    <property type="match status" value="1"/>
</dbReference>
<reference evidence="13 14" key="1">
    <citation type="journal article" date="2017" name="Gigascience">
        <title>Genome sequence of the small brown planthopper, Laodelphax striatellus.</title>
        <authorList>
            <person name="Zhu J."/>
            <person name="Jiang F."/>
            <person name="Wang X."/>
            <person name="Yang P."/>
            <person name="Bao Y."/>
            <person name="Zhao W."/>
            <person name="Wang W."/>
            <person name="Lu H."/>
            <person name="Wang Q."/>
            <person name="Cui N."/>
            <person name="Li J."/>
            <person name="Chen X."/>
            <person name="Luo L."/>
            <person name="Yu J."/>
            <person name="Kang L."/>
            <person name="Cui F."/>
        </authorList>
    </citation>
    <scope>NUCLEOTIDE SEQUENCE [LARGE SCALE GENOMIC DNA]</scope>
    <source>
        <strain evidence="13">Lst14</strain>
    </source>
</reference>
<dbReference type="Pfam" id="PF05093">
    <property type="entry name" value="CIAPIN1"/>
    <property type="match status" value="2"/>
</dbReference>
<feature type="domain" description="Anamorsin C-terminal" evidence="11">
    <location>
        <begin position="216"/>
        <end position="248"/>
    </location>
</feature>
<dbReference type="OrthoDB" id="311633at2759"/>
<feature type="binding site" evidence="10">
    <location>
        <position position="218"/>
    </location>
    <ligand>
        <name>[2Fe-2S] cluster</name>
        <dbReference type="ChEBI" id="CHEBI:190135"/>
    </ligand>
</feature>
<dbReference type="Pfam" id="PF20922">
    <property type="entry name" value="Anamorsin_N"/>
    <property type="match status" value="1"/>
</dbReference>
<feature type="domain" description="Anamorsin N-terminal" evidence="12">
    <location>
        <begin position="15"/>
        <end position="167"/>
    </location>
</feature>
<dbReference type="GO" id="GO:0016226">
    <property type="term" value="P:iron-sulfur cluster assembly"/>
    <property type="evidence" value="ECO:0007669"/>
    <property type="project" value="UniProtKB-UniRule"/>
</dbReference>
<feature type="binding site" evidence="10">
    <location>
        <position position="258"/>
    </location>
    <ligand>
        <name>[4Fe-4S] cluster</name>
        <dbReference type="ChEBI" id="CHEBI:49883"/>
    </ligand>
</feature>
<dbReference type="STRING" id="195883.A0A482X233"/>
<proteinExistence type="inferred from homology"/>
<name>A0A482X233_LAOST</name>
<keyword evidence="8 10" id="KW-0411">Iron-sulfur</keyword>
<protein>
    <recommendedName>
        <fullName evidence="10">Anamorsin homolog</fullName>
    </recommendedName>
    <alternativeName>
        <fullName evidence="10">Fe-S cluster assembly protein DRE2 homolog</fullName>
    </alternativeName>
</protein>
<dbReference type="SMR" id="A0A482X233"/>
<accession>A0A482X233</accession>
<dbReference type="InterPro" id="IPR029063">
    <property type="entry name" value="SAM-dependent_MTases_sf"/>
</dbReference>
<dbReference type="InParanoid" id="A0A482X233"/>
<feature type="domain" description="Anamorsin C-terminal" evidence="11">
    <location>
        <begin position="255"/>
        <end position="288"/>
    </location>
</feature>
<feature type="region of interest" description="Fe-S binding site A" evidence="10">
    <location>
        <begin position="218"/>
        <end position="234"/>
    </location>
</feature>
<dbReference type="GO" id="GO:0009055">
    <property type="term" value="F:electron transfer activity"/>
    <property type="evidence" value="ECO:0007669"/>
    <property type="project" value="UniProtKB-UniRule"/>
</dbReference>
<keyword evidence="3 10" id="KW-0004">4Fe-4S</keyword>
<dbReference type="AlphaFoldDB" id="A0A482X233"/>
<dbReference type="InterPro" id="IPR049011">
    <property type="entry name" value="Anamorsin_N_metazoan"/>
</dbReference>
<dbReference type="FunCoup" id="A0A482X233">
    <property type="interactions" value="2031"/>
</dbReference>
<dbReference type="Gene3D" id="3.40.50.150">
    <property type="entry name" value="Vaccinia Virus protein VP39"/>
    <property type="match status" value="1"/>
</dbReference>
<sequence>MAGPLVSDKIAMYLVSSGSVKYSEITSKTEWTSDLTSEKNAYEDVIVEQPDALLTAKHAASTVDAIFSVVTEPDFHTQELLGEYLRIVKPNGKLTMVESVRIEETGTQKFRTGTELISALKIAGWSEVSVLKKLSNDDNLRPLGLADKGFDLVEVTCKKPNFEVGASSQLKLNIKPAVAAVWTLDDDDMMEDDLIDSDKLLEPDDLKKPVAESLKVGCGPDAAGKKKACKNCSCGLAESMAAENSVEQPAQPVGKSSCGSCYLGDAFRCASCPYLGMPAFKPGEKIQLSDRQLKADA</sequence>
<evidence type="ECO:0000256" key="2">
    <source>
        <dbReference type="ARBA" id="ARBA00008169"/>
    </source>
</evidence>
<evidence type="ECO:0000259" key="12">
    <source>
        <dbReference type="Pfam" id="PF20922"/>
    </source>
</evidence>